<dbReference type="SUPFAM" id="SSF56349">
    <property type="entry name" value="DNA breaking-rejoining enzymes"/>
    <property type="match status" value="1"/>
</dbReference>
<dbReference type="Gene3D" id="1.10.150.130">
    <property type="match status" value="1"/>
</dbReference>
<keyword evidence="2" id="KW-0229">DNA integration</keyword>
<organism evidence="8 9">
    <name type="scientific">Candidatus Jettenia caeni</name>
    <dbReference type="NCBI Taxonomy" id="247490"/>
    <lineage>
        <taxon>Bacteria</taxon>
        <taxon>Pseudomonadati</taxon>
        <taxon>Planctomycetota</taxon>
        <taxon>Candidatus Brocadiia</taxon>
        <taxon>Candidatus Brocadiales</taxon>
        <taxon>Candidatus Brocadiaceae</taxon>
        <taxon>Candidatus Jettenia</taxon>
    </lineage>
</organism>
<gene>
    <name evidence="8" type="ORF">KSU1_C0576</name>
</gene>
<dbReference type="PROSITE" id="PS51898">
    <property type="entry name" value="TYR_RECOMBINASE"/>
    <property type="match status" value="1"/>
</dbReference>
<dbReference type="InterPro" id="IPR011010">
    <property type="entry name" value="DNA_brk_join_enz"/>
</dbReference>
<name>I3IKC7_9BACT</name>
<sequence>MPLRIQKKEKAKMDFGLHKRNRKWYYDFYINNVRYRGSTKTSSRELAIQFARKIYNELYLGKYELKNNLKVKLEDIIQEYIFLNKNNFCKDWLQTKQWKLNNFLKYMTDQGISYLDQITVSHLEHYKAHLLDFRKPHTVKNTITIISTLLNFAVNLGYINNNPAKKLNPIRGIQKNKQRFLSKEEISKVLDVTKGTYLENLVKAAVYTGMRRRELLYLQYQDIDICKMTIHIKNKQDFTIKSKGERILPLHKNLESVFNGVNGDEYCFKKDGKIIHEDRASRNFIELVEKVGLTDIGLHTLRHTFISQCLMAGISIWEVAKWVGHSTAYMTELYGHLCPKRREVDRLDI</sequence>
<evidence type="ECO:0000256" key="4">
    <source>
        <dbReference type="ARBA" id="ARBA00023172"/>
    </source>
</evidence>
<evidence type="ECO:0000259" key="7">
    <source>
        <dbReference type="PROSITE" id="PS51900"/>
    </source>
</evidence>
<dbReference type="InterPro" id="IPR025269">
    <property type="entry name" value="SAM-like_dom"/>
</dbReference>
<dbReference type="InterPro" id="IPR050090">
    <property type="entry name" value="Tyrosine_recombinase_XerCD"/>
</dbReference>
<dbReference type="InterPro" id="IPR002104">
    <property type="entry name" value="Integrase_catalytic"/>
</dbReference>
<dbReference type="eggNOG" id="COG0582">
    <property type="taxonomic scope" value="Bacteria"/>
</dbReference>
<evidence type="ECO:0000313" key="9">
    <source>
        <dbReference type="Proteomes" id="UP000002985"/>
    </source>
</evidence>
<feature type="domain" description="Core-binding (CB)" evidence="7">
    <location>
        <begin position="71"/>
        <end position="154"/>
    </location>
</feature>
<evidence type="ECO:0000256" key="5">
    <source>
        <dbReference type="PROSITE-ProRule" id="PRU01248"/>
    </source>
</evidence>
<keyword evidence="9" id="KW-1185">Reference proteome</keyword>
<reference evidence="8 9" key="1">
    <citation type="journal article" date="2012" name="FEBS Lett.">
        <title>Anammox organism KSU-1 expresses a NirK-type copper-containing nitrite reductase instead of a NirS-type with cytochrome cd1.</title>
        <authorList>
            <person name="Hira D."/>
            <person name="Toh H."/>
            <person name="Migita C.T."/>
            <person name="Okubo H."/>
            <person name="Nishiyama T."/>
            <person name="Hattori M."/>
            <person name="Furukawa K."/>
            <person name="Fujii T."/>
        </authorList>
    </citation>
    <scope>NUCLEOTIDE SEQUENCE [LARGE SCALE GENOMIC DNA]</scope>
</reference>
<keyword evidence="4" id="KW-0233">DNA recombination</keyword>
<accession>I3IKC7</accession>
<dbReference type="PANTHER" id="PTHR30349">
    <property type="entry name" value="PHAGE INTEGRASE-RELATED"/>
    <property type="match status" value="1"/>
</dbReference>
<comment type="similarity">
    <text evidence="1">Belongs to the 'phage' integrase family.</text>
</comment>
<dbReference type="Pfam" id="PF00589">
    <property type="entry name" value="Phage_integrase"/>
    <property type="match status" value="1"/>
</dbReference>
<keyword evidence="3 5" id="KW-0238">DNA-binding</keyword>
<dbReference type="GO" id="GO:0003677">
    <property type="term" value="F:DNA binding"/>
    <property type="evidence" value="ECO:0007669"/>
    <property type="project" value="UniProtKB-UniRule"/>
</dbReference>
<protein>
    <submittedName>
        <fullName evidence="8">Hypothetical phage protein</fullName>
    </submittedName>
</protein>
<evidence type="ECO:0000256" key="1">
    <source>
        <dbReference type="ARBA" id="ARBA00008857"/>
    </source>
</evidence>
<dbReference type="CDD" id="cd00796">
    <property type="entry name" value="INT_Rci_Hp1_C"/>
    <property type="match status" value="1"/>
</dbReference>
<dbReference type="Pfam" id="PF13102">
    <property type="entry name" value="Phage_int_SAM_5"/>
    <property type="match status" value="1"/>
</dbReference>
<evidence type="ECO:0000259" key="6">
    <source>
        <dbReference type="PROSITE" id="PS51898"/>
    </source>
</evidence>
<dbReference type="AlphaFoldDB" id="I3IKC7"/>
<evidence type="ECO:0000256" key="2">
    <source>
        <dbReference type="ARBA" id="ARBA00022908"/>
    </source>
</evidence>
<feature type="domain" description="Tyr recombinase" evidence="6">
    <location>
        <begin position="176"/>
        <end position="348"/>
    </location>
</feature>
<proteinExistence type="inferred from homology"/>
<evidence type="ECO:0000256" key="3">
    <source>
        <dbReference type="ARBA" id="ARBA00023125"/>
    </source>
</evidence>
<dbReference type="PROSITE" id="PS51900">
    <property type="entry name" value="CB"/>
    <property type="match status" value="1"/>
</dbReference>
<dbReference type="Gene3D" id="1.10.443.10">
    <property type="entry name" value="Intergrase catalytic core"/>
    <property type="match status" value="1"/>
</dbReference>
<dbReference type="InterPro" id="IPR013762">
    <property type="entry name" value="Integrase-like_cat_sf"/>
</dbReference>
<dbReference type="InterPro" id="IPR044068">
    <property type="entry name" value="CB"/>
</dbReference>
<dbReference type="InterPro" id="IPR010998">
    <property type="entry name" value="Integrase_recombinase_N"/>
</dbReference>
<dbReference type="Proteomes" id="UP000002985">
    <property type="component" value="Unassembled WGS sequence"/>
</dbReference>
<dbReference type="EMBL" id="BAFH01000003">
    <property type="protein sequence ID" value="GAB62172.1"/>
    <property type="molecule type" value="Genomic_DNA"/>
</dbReference>
<dbReference type="STRING" id="247490.KSU1_C0576"/>
<evidence type="ECO:0000313" key="8">
    <source>
        <dbReference type="EMBL" id="GAB62172.1"/>
    </source>
</evidence>
<dbReference type="GO" id="GO:0015074">
    <property type="term" value="P:DNA integration"/>
    <property type="evidence" value="ECO:0007669"/>
    <property type="project" value="UniProtKB-KW"/>
</dbReference>
<comment type="caution">
    <text evidence="8">The sequence shown here is derived from an EMBL/GenBank/DDBJ whole genome shotgun (WGS) entry which is preliminary data.</text>
</comment>
<dbReference type="PANTHER" id="PTHR30349:SF64">
    <property type="entry name" value="PROPHAGE INTEGRASE INTD-RELATED"/>
    <property type="match status" value="1"/>
</dbReference>
<dbReference type="GO" id="GO:0006310">
    <property type="term" value="P:DNA recombination"/>
    <property type="evidence" value="ECO:0007669"/>
    <property type="project" value="UniProtKB-KW"/>
</dbReference>